<dbReference type="GO" id="GO:0004674">
    <property type="term" value="F:protein serine/threonine kinase activity"/>
    <property type="evidence" value="ECO:0007669"/>
    <property type="project" value="UniProtKB-KW"/>
</dbReference>
<dbReference type="PROSITE" id="PS00107">
    <property type="entry name" value="PROTEIN_KINASE_ATP"/>
    <property type="match status" value="1"/>
</dbReference>
<dbReference type="GO" id="GO:0010928">
    <property type="term" value="P:regulation of auxin mediated signaling pathway"/>
    <property type="evidence" value="ECO:0007669"/>
    <property type="project" value="UniProtKB-ARBA"/>
</dbReference>
<dbReference type="InterPro" id="IPR050167">
    <property type="entry name" value="Ser_Thr_protein_kinase"/>
</dbReference>
<dbReference type="AlphaFoldDB" id="A0A072U948"/>
<dbReference type="InterPro" id="IPR001245">
    <property type="entry name" value="Ser-Thr/Tyr_kinase_cat_dom"/>
</dbReference>
<feature type="region of interest" description="Disordered" evidence="11">
    <location>
        <begin position="1"/>
        <end position="20"/>
    </location>
</feature>
<feature type="domain" description="Protein kinase" evidence="12">
    <location>
        <begin position="967"/>
        <end position="1237"/>
    </location>
</feature>
<dbReference type="OrthoDB" id="4062651at2759"/>
<dbReference type="SUPFAM" id="SSF54277">
    <property type="entry name" value="CAD &amp; PB1 domains"/>
    <property type="match status" value="1"/>
</dbReference>
<dbReference type="CDD" id="cd13999">
    <property type="entry name" value="STKc_MAP3K-like"/>
    <property type="match status" value="1"/>
</dbReference>
<evidence type="ECO:0000313" key="17">
    <source>
        <dbReference type="Proteomes" id="UP000265566"/>
    </source>
</evidence>
<gene>
    <name evidence="15" type="primary">25495888</name>
    <name evidence="13" type="ordered locus">MTR_6g033130</name>
    <name evidence="14" type="ORF">MtrunA17_Chr6g0461841</name>
</gene>
<dbReference type="SMART" id="SM00220">
    <property type="entry name" value="S_TKc"/>
    <property type="match status" value="1"/>
</dbReference>
<dbReference type="Proteomes" id="UP000265566">
    <property type="component" value="Chromosome 6"/>
</dbReference>
<comment type="subcellular location">
    <subcellularLocation>
        <location evidence="1">Cytoplasm</location>
    </subcellularLocation>
</comment>
<evidence type="ECO:0000256" key="9">
    <source>
        <dbReference type="ARBA" id="ARBA00023294"/>
    </source>
</evidence>
<dbReference type="PANTHER" id="PTHR23257:SF842">
    <property type="entry name" value="KINASE SUPERFAMILY WITH OCTICOSAPEPTIDE_PHOX_BEM1P DOMAIN-CONTAINING PROTEIN"/>
    <property type="match status" value="1"/>
</dbReference>
<dbReference type="InterPro" id="IPR000719">
    <property type="entry name" value="Prot_kinase_dom"/>
</dbReference>
<dbReference type="FunFam" id="3.10.20.90:FF:000058">
    <property type="entry name" value="Octicosapeptide/phox/Bem1p domain kinase superfamily protein"/>
    <property type="match status" value="1"/>
</dbReference>
<keyword evidence="8 10" id="KW-0067">ATP-binding</keyword>
<evidence type="ECO:0000313" key="14">
    <source>
        <dbReference type="EMBL" id="RHN50836.1"/>
    </source>
</evidence>
<dbReference type="EMBL" id="PSQE01000006">
    <property type="protein sequence ID" value="RHN50836.1"/>
    <property type="molecule type" value="Genomic_DNA"/>
</dbReference>
<evidence type="ECO:0000313" key="16">
    <source>
        <dbReference type="Proteomes" id="UP000002051"/>
    </source>
</evidence>
<dbReference type="CDD" id="cd06410">
    <property type="entry name" value="PB1_UP2"/>
    <property type="match status" value="1"/>
</dbReference>
<dbReference type="KEGG" id="mtr:25495888"/>
<dbReference type="STRING" id="3880.A0A072U948"/>
<dbReference type="HOGENOM" id="CLU_003108_0_1_1"/>
<dbReference type="ExpressionAtlas" id="A0A072U948">
    <property type="expression patterns" value="differential"/>
</dbReference>
<dbReference type="Gene3D" id="3.30.200.20">
    <property type="entry name" value="Phosphorylase Kinase, domain 1"/>
    <property type="match status" value="1"/>
</dbReference>
<keyword evidence="16" id="KW-1185">Reference proteome</keyword>
<reference evidence="15" key="3">
    <citation type="submission" date="2015-04" db="UniProtKB">
        <authorList>
            <consortium name="EnsemblPlants"/>
        </authorList>
    </citation>
    <scope>IDENTIFICATION</scope>
    <source>
        <strain evidence="15">cv. Jemalong A17</strain>
    </source>
</reference>
<keyword evidence="9" id="KW-0927">Auxin signaling pathway</keyword>
<dbReference type="SMART" id="SM00666">
    <property type="entry name" value="PB1"/>
    <property type="match status" value="1"/>
</dbReference>
<evidence type="ECO:0000256" key="6">
    <source>
        <dbReference type="ARBA" id="ARBA00022741"/>
    </source>
</evidence>
<reference evidence="17" key="4">
    <citation type="journal article" date="2018" name="Nat. Plants">
        <title>Whole-genome landscape of Medicago truncatula symbiotic genes.</title>
        <authorList>
            <person name="Pecrix Y."/>
            <person name="Staton S.E."/>
            <person name="Sallet E."/>
            <person name="Lelandais-Briere C."/>
            <person name="Moreau S."/>
            <person name="Carrere S."/>
            <person name="Blein T."/>
            <person name="Jardinaud M.F."/>
            <person name="Latrasse D."/>
            <person name="Zouine M."/>
            <person name="Zahm M."/>
            <person name="Kreplak J."/>
            <person name="Mayjonade B."/>
            <person name="Satge C."/>
            <person name="Perez M."/>
            <person name="Cauet S."/>
            <person name="Marande W."/>
            <person name="Chantry-Darmon C."/>
            <person name="Lopez-Roques C."/>
            <person name="Bouchez O."/>
            <person name="Berard A."/>
            <person name="Debelle F."/>
            <person name="Munos S."/>
            <person name="Bendahmane A."/>
            <person name="Berges H."/>
            <person name="Niebel A."/>
            <person name="Buitink J."/>
            <person name="Frugier F."/>
            <person name="Benhamed M."/>
            <person name="Crespi M."/>
            <person name="Gouzy J."/>
            <person name="Gamas P."/>
        </authorList>
    </citation>
    <scope>NUCLEOTIDE SEQUENCE [LARGE SCALE GENOMIC DNA]</scope>
    <source>
        <strain evidence="17">cv. Jemalong A17</strain>
    </source>
</reference>
<feature type="region of interest" description="Disordered" evidence="11">
    <location>
        <begin position="893"/>
        <end position="936"/>
    </location>
</feature>
<dbReference type="PANTHER" id="PTHR23257">
    <property type="entry name" value="SERINE-THREONINE PROTEIN KINASE"/>
    <property type="match status" value="1"/>
</dbReference>
<name>A0A072U948_MEDTR</name>
<keyword evidence="2" id="KW-0963">Cytoplasm</keyword>
<feature type="region of interest" description="Disordered" evidence="11">
    <location>
        <begin position="769"/>
        <end position="789"/>
    </location>
</feature>
<dbReference type="EMBL" id="CM001222">
    <property type="protein sequence ID" value="KEH25628.1"/>
    <property type="molecule type" value="Genomic_DNA"/>
</dbReference>
<dbReference type="PROSITE" id="PS00108">
    <property type="entry name" value="PROTEIN_KINASE_ST"/>
    <property type="match status" value="1"/>
</dbReference>
<dbReference type="GO" id="GO:0009734">
    <property type="term" value="P:auxin-activated signaling pathway"/>
    <property type="evidence" value="ECO:0007669"/>
    <property type="project" value="UniProtKB-KW"/>
</dbReference>
<dbReference type="GO" id="GO:0004672">
    <property type="term" value="F:protein kinase activity"/>
    <property type="evidence" value="ECO:0000318"/>
    <property type="project" value="GO_Central"/>
</dbReference>
<dbReference type="InterPro" id="IPR017441">
    <property type="entry name" value="Protein_kinase_ATP_BS"/>
</dbReference>
<reference evidence="13 16" key="1">
    <citation type="journal article" date="2011" name="Nature">
        <title>The Medicago genome provides insight into the evolution of rhizobial symbioses.</title>
        <authorList>
            <person name="Young N.D."/>
            <person name="Debelle F."/>
            <person name="Oldroyd G.E."/>
            <person name="Geurts R."/>
            <person name="Cannon S.B."/>
            <person name="Udvardi M.K."/>
            <person name="Benedito V.A."/>
            <person name="Mayer K.F."/>
            <person name="Gouzy J."/>
            <person name="Schoof H."/>
            <person name="Van de Peer Y."/>
            <person name="Proost S."/>
            <person name="Cook D.R."/>
            <person name="Meyers B.C."/>
            <person name="Spannagl M."/>
            <person name="Cheung F."/>
            <person name="De Mita S."/>
            <person name="Krishnakumar V."/>
            <person name="Gundlach H."/>
            <person name="Zhou S."/>
            <person name="Mudge J."/>
            <person name="Bharti A.K."/>
            <person name="Murray J.D."/>
            <person name="Naoumkina M.A."/>
            <person name="Rosen B."/>
            <person name="Silverstein K.A."/>
            <person name="Tang H."/>
            <person name="Rombauts S."/>
            <person name="Zhao P.X."/>
            <person name="Zhou P."/>
            <person name="Barbe V."/>
            <person name="Bardou P."/>
            <person name="Bechner M."/>
            <person name="Bellec A."/>
            <person name="Berger A."/>
            <person name="Berges H."/>
            <person name="Bidwell S."/>
            <person name="Bisseling T."/>
            <person name="Choisne N."/>
            <person name="Couloux A."/>
            <person name="Denny R."/>
            <person name="Deshpande S."/>
            <person name="Dai X."/>
            <person name="Doyle J.J."/>
            <person name="Dudez A.M."/>
            <person name="Farmer A.D."/>
            <person name="Fouteau S."/>
            <person name="Franken C."/>
            <person name="Gibelin C."/>
            <person name="Gish J."/>
            <person name="Goldstein S."/>
            <person name="Gonzalez A.J."/>
            <person name="Green P.J."/>
            <person name="Hallab A."/>
            <person name="Hartog M."/>
            <person name="Hua A."/>
            <person name="Humphray S.J."/>
            <person name="Jeong D.H."/>
            <person name="Jing Y."/>
            <person name="Jocker A."/>
            <person name="Kenton S.M."/>
            <person name="Kim D.J."/>
            <person name="Klee K."/>
            <person name="Lai H."/>
            <person name="Lang C."/>
            <person name="Lin S."/>
            <person name="Macmil S.L."/>
            <person name="Magdelenat G."/>
            <person name="Matthews L."/>
            <person name="McCorrison J."/>
            <person name="Monaghan E.L."/>
            <person name="Mun J.H."/>
            <person name="Najar F.Z."/>
            <person name="Nicholson C."/>
            <person name="Noirot C."/>
            <person name="O'Bleness M."/>
            <person name="Paule C.R."/>
            <person name="Poulain J."/>
            <person name="Prion F."/>
            <person name="Qin B."/>
            <person name="Qu C."/>
            <person name="Retzel E.F."/>
            <person name="Riddle C."/>
            <person name="Sallet E."/>
            <person name="Samain S."/>
            <person name="Samson N."/>
            <person name="Sanders I."/>
            <person name="Saurat O."/>
            <person name="Scarpelli C."/>
            <person name="Schiex T."/>
            <person name="Segurens B."/>
            <person name="Severin A.J."/>
            <person name="Sherrier D.J."/>
            <person name="Shi R."/>
            <person name="Sims S."/>
            <person name="Singer S.R."/>
            <person name="Sinharoy S."/>
            <person name="Sterck L."/>
            <person name="Viollet A."/>
            <person name="Wang B.B."/>
            <person name="Wang K."/>
            <person name="Wang M."/>
            <person name="Wang X."/>
            <person name="Warfsmann J."/>
            <person name="Weissenbach J."/>
            <person name="White D.D."/>
            <person name="White J.D."/>
            <person name="Wiley G.B."/>
            <person name="Wincker P."/>
            <person name="Xing Y."/>
            <person name="Yang L."/>
            <person name="Yao Z."/>
            <person name="Ying F."/>
            <person name="Zhai J."/>
            <person name="Zhou L."/>
            <person name="Zuber A."/>
            <person name="Denarie J."/>
            <person name="Dixon R.A."/>
            <person name="May G.D."/>
            <person name="Schwartz D.C."/>
            <person name="Rogers J."/>
            <person name="Quetier F."/>
            <person name="Town C.D."/>
            <person name="Roe B.A."/>
        </authorList>
    </citation>
    <scope>NUCLEOTIDE SEQUENCE [LARGE SCALE GENOMIC DNA]</scope>
    <source>
        <strain evidence="13">A17</strain>
        <strain evidence="15 16">cv. Jemalong A17</strain>
    </source>
</reference>
<dbReference type="PROSITE" id="PS50011">
    <property type="entry name" value="PROTEIN_KINASE_DOM"/>
    <property type="match status" value="1"/>
</dbReference>
<evidence type="ECO:0000256" key="3">
    <source>
        <dbReference type="ARBA" id="ARBA00022527"/>
    </source>
</evidence>
<dbReference type="GO" id="GO:0005524">
    <property type="term" value="F:ATP binding"/>
    <property type="evidence" value="ECO:0007669"/>
    <property type="project" value="UniProtKB-UniRule"/>
</dbReference>
<dbReference type="Gene3D" id="1.10.510.10">
    <property type="entry name" value="Transferase(Phosphotransferase) domain 1"/>
    <property type="match status" value="1"/>
</dbReference>
<keyword evidence="7 13" id="KW-0418">Kinase</keyword>
<evidence type="ECO:0000256" key="8">
    <source>
        <dbReference type="ARBA" id="ARBA00022840"/>
    </source>
</evidence>
<dbReference type="FunFam" id="3.30.200.20:FF:000081">
    <property type="entry name" value="Octicosapeptide/phox/Bem1p domain kinase superfamily protein"/>
    <property type="match status" value="1"/>
</dbReference>
<reference evidence="14" key="5">
    <citation type="journal article" date="2018" name="Nat. Plants">
        <title>Whole-genome landscape of Medicago truncatula symbiotic genes.</title>
        <authorList>
            <person name="Pecrix Y."/>
            <person name="Gamas P."/>
            <person name="Carrere S."/>
        </authorList>
    </citation>
    <scope>NUCLEOTIDE SEQUENCE</scope>
    <source>
        <tissue evidence="14">Leaves</tissue>
    </source>
</reference>
<dbReference type="Gene3D" id="3.10.20.90">
    <property type="entry name" value="Phosphatidylinositol 3-kinase Catalytic Subunit, Chain A, domain 1"/>
    <property type="match status" value="1"/>
</dbReference>
<feature type="compositionally biased region" description="Polar residues" evidence="11">
    <location>
        <begin position="771"/>
        <end position="783"/>
    </location>
</feature>
<evidence type="ECO:0000256" key="2">
    <source>
        <dbReference type="ARBA" id="ARBA00022490"/>
    </source>
</evidence>
<feature type="region of interest" description="Disordered" evidence="11">
    <location>
        <begin position="500"/>
        <end position="531"/>
    </location>
</feature>
<dbReference type="FunFam" id="1.10.510.10:FF:000142">
    <property type="entry name" value="Octicosapeptide/phox/Bem1p domain kinase superfamily protein"/>
    <property type="match status" value="1"/>
</dbReference>
<dbReference type="Pfam" id="PF00564">
    <property type="entry name" value="PB1"/>
    <property type="match status" value="1"/>
</dbReference>
<proteinExistence type="predicted"/>
<dbReference type="InterPro" id="IPR011009">
    <property type="entry name" value="Kinase-like_dom_sf"/>
</dbReference>
<keyword evidence="3" id="KW-0723">Serine/threonine-protein kinase</keyword>
<sequence>MALNKTGKLLGNNTGDEHGLFPQYTQPEVCSSAANVHNNIPKQVGGKISASNVRDGVGGGRVLDTSRNRESRFGLNRENGHVRYEDLTNILGLKRMDSESFSDISNFIPNKQPAAQEIENGVSPNILSKTQKGDGENSGLGALRKTFSETICDKTGTRQGVSSPIYRHERSHSNGFSGSGTLDDSLSGGKMKFLCSFGGKILPRPGDGKLRYVGGETHIISIRNDISWQELMNKTLGICSQPHTIKYQLPGEDLDALISVSSDEDLQNMIEEYHGLESREGSQKLRIFLVPLGESEESPSANGNTVLQNDPDYQYFVALNGVIDHSPKKNISGPSLINEANHSAKTFNFTPTVTSSPLEIRDGNGGMNALNLQSPLRISPTPVQVAGSSTGYIQLLGNNSCQGSIDSNASFVTAQIHSGNSSINTADCRYPQQPSVTLVSDCHPRQHGNVGQPNNLNGQYFDNYSSVYVSQSNGYGDEALGGTLHKDTIFYSGNSIAQQTESYGTNNDPPHGMPHAFSDSQLHESGAKSGYCSQEGITPSLSLNLEKSQLSSLLGVSQVNLTEGQHDPFLYYPQIQSKIPNVESTEMHRWQDAASSSYSESVRTDDRINEDSILFEKNTLSGSGFVEKDVRENSLKPERMMINEEKNPILKKDYKVYEGNPTVDYMSELYLLDTFPTNNVSAKIGMQNNWEQPCVDTNPLSSGMMGFSLNNLTDKTPSDLHNITSDGRNIDFSARNIDLNSPIPKCAESPCDESSEGDHMFKFSFDPHSLKSAQNQPSQNQIGTGFHDNPAINSESLYPAVLRDDVRPCLNLPVDGLDNSNKNISFVKAPSFLDDLITSIDQTVDQFKHEHSASGLSKVEGVILEQSKNLERCNDANRVEPFLVVDDVTGVVPSRPKSSPVHTSHDFDEVGSDVSPSHTEVESTVPESDPEDFKDDQTDVNDFLSDAMIAEMEASIYGLQIIRNADLEELMELGSGTYGTVYHGKWRGTDVAIKRIKKSCFAGRSSEQERLARDFWREAQILSNLHHPNVLAFYGIVPDGAGGTLATVTEYMVNGSLRHVLVKNYRLLDRRKKLIIAMDAAFGMEYLHSKNIVHFDLKCDNLLVNLRDPQRPICKVGDFGLSRIKRNTLVSGGVRGTLPWMAPELLNGNSSRVSEKVDVFSFGISMWELLTGEEPYADMHCGAIIGGIVKNTLRPPIPERCDPEWRKLMEECWSREPECRPSFTEITGRLRSMSMTLQGKGNYQAWQLRPSNDL</sequence>
<evidence type="ECO:0000256" key="7">
    <source>
        <dbReference type="ARBA" id="ARBA00022777"/>
    </source>
</evidence>
<evidence type="ECO:0000256" key="11">
    <source>
        <dbReference type="SAM" id="MobiDB-lite"/>
    </source>
</evidence>
<dbReference type="GO" id="GO:0007165">
    <property type="term" value="P:signal transduction"/>
    <property type="evidence" value="ECO:0000318"/>
    <property type="project" value="GO_Central"/>
</dbReference>
<keyword evidence="5 14" id="KW-0808">Transferase</keyword>
<feature type="binding site" evidence="10">
    <location>
        <position position="998"/>
    </location>
    <ligand>
        <name>ATP</name>
        <dbReference type="ChEBI" id="CHEBI:30616"/>
    </ligand>
</feature>
<evidence type="ECO:0000313" key="13">
    <source>
        <dbReference type="EMBL" id="KEH25628.1"/>
    </source>
</evidence>
<keyword evidence="6 10" id="KW-0547">Nucleotide-binding</keyword>
<evidence type="ECO:0000259" key="12">
    <source>
        <dbReference type="PROSITE" id="PS50011"/>
    </source>
</evidence>
<keyword evidence="4" id="KW-0597">Phosphoprotein</keyword>
<evidence type="ECO:0000256" key="4">
    <source>
        <dbReference type="ARBA" id="ARBA00022553"/>
    </source>
</evidence>
<dbReference type="Gramene" id="rna35172">
    <property type="protein sequence ID" value="RHN50836.1"/>
    <property type="gene ID" value="gene35172"/>
</dbReference>
<protein>
    <submittedName>
        <fullName evidence="13">Octicosapeptide/phox/Bem1p domain kinase superfamily protein</fullName>
    </submittedName>
</protein>
<dbReference type="GO" id="GO:0005737">
    <property type="term" value="C:cytoplasm"/>
    <property type="evidence" value="ECO:0000318"/>
    <property type="project" value="GO_Central"/>
</dbReference>
<evidence type="ECO:0000256" key="1">
    <source>
        <dbReference type="ARBA" id="ARBA00004496"/>
    </source>
</evidence>
<accession>A0A072U948</accession>
<dbReference type="EnsemblPlants" id="KEH25628">
    <property type="protein sequence ID" value="KEH25628"/>
    <property type="gene ID" value="MTR_6g033130"/>
</dbReference>
<dbReference type="InterPro" id="IPR000270">
    <property type="entry name" value="PB1_dom"/>
</dbReference>
<dbReference type="PRINTS" id="PR00109">
    <property type="entry name" value="TYRKINASE"/>
</dbReference>
<evidence type="ECO:0000256" key="5">
    <source>
        <dbReference type="ARBA" id="ARBA00022679"/>
    </source>
</evidence>
<organism evidence="13 16">
    <name type="scientific">Medicago truncatula</name>
    <name type="common">Barrel medic</name>
    <name type="synonym">Medicago tribuloides</name>
    <dbReference type="NCBI Taxonomy" id="3880"/>
    <lineage>
        <taxon>Eukaryota</taxon>
        <taxon>Viridiplantae</taxon>
        <taxon>Streptophyta</taxon>
        <taxon>Embryophyta</taxon>
        <taxon>Tracheophyta</taxon>
        <taxon>Spermatophyta</taxon>
        <taxon>Magnoliopsida</taxon>
        <taxon>eudicotyledons</taxon>
        <taxon>Gunneridae</taxon>
        <taxon>Pentapetalae</taxon>
        <taxon>rosids</taxon>
        <taxon>fabids</taxon>
        <taxon>Fabales</taxon>
        <taxon>Fabaceae</taxon>
        <taxon>Papilionoideae</taxon>
        <taxon>50 kb inversion clade</taxon>
        <taxon>NPAAA clade</taxon>
        <taxon>Hologalegina</taxon>
        <taxon>IRL clade</taxon>
        <taxon>Trifolieae</taxon>
        <taxon>Medicago</taxon>
    </lineage>
</organism>
<dbReference type="SUPFAM" id="SSF56112">
    <property type="entry name" value="Protein kinase-like (PK-like)"/>
    <property type="match status" value="1"/>
</dbReference>
<evidence type="ECO:0000256" key="10">
    <source>
        <dbReference type="PROSITE-ProRule" id="PRU10141"/>
    </source>
</evidence>
<dbReference type="InterPro" id="IPR008271">
    <property type="entry name" value="Ser/Thr_kinase_AS"/>
</dbReference>
<dbReference type="Proteomes" id="UP000002051">
    <property type="component" value="Chromosome 6"/>
</dbReference>
<dbReference type="Pfam" id="PF07714">
    <property type="entry name" value="PK_Tyr_Ser-Thr"/>
    <property type="match status" value="1"/>
</dbReference>
<evidence type="ECO:0000313" key="15">
    <source>
        <dbReference type="EnsemblPlants" id="KEH25628"/>
    </source>
</evidence>
<reference evidence="13 16" key="2">
    <citation type="journal article" date="2014" name="BMC Genomics">
        <title>An improved genome release (version Mt4.0) for the model legume Medicago truncatula.</title>
        <authorList>
            <person name="Tang H."/>
            <person name="Krishnakumar V."/>
            <person name="Bidwell S."/>
            <person name="Rosen B."/>
            <person name="Chan A."/>
            <person name="Zhou S."/>
            <person name="Gentzbittel L."/>
            <person name="Childs K.L."/>
            <person name="Yandell M."/>
            <person name="Gundlach H."/>
            <person name="Mayer K.F."/>
            <person name="Schwartz D.C."/>
            <person name="Town C.D."/>
        </authorList>
    </citation>
    <scope>GENOME REANNOTATION</scope>
    <source>
        <strain evidence="13">A17</strain>
        <strain evidence="15 16">cv. Jemalong A17</strain>
    </source>
</reference>